<reference evidence="3 4" key="1">
    <citation type="submission" date="2024-10" db="EMBL/GenBank/DDBJ databases">
        <title>Updated reference genomes for cyclostephanoid diatoms.</title>
        <authorList>
            <person name="Roberts W.R."/>
            <person name="Alverson A.J."/>
        </authorList>
    </citation>
    <scope>NUCLEOTIDE SEQUENCE [LARGE SCALE GENOMIC DNA]</scope>
    <source>
        <strain evidence="3 4">AJA228-03</strain>
    </source>
</reference>
<keyword evidence="4" id="KW-1185">Reference proteome</keyword>
<name>A0ABD3R3I4_9STRA</name>
<evidence type="ECO:0000313" key="3">
    <source>
        <dbReference type="EMBL" id="KAL3806146.1"/>
    </source>
</evidence>
<keyword evidence="1" id="KW-0732">Signal</keyword>
<protein>
    <recommendedName>
        <fullName evidence="2">Amine oxidase domain-containing protein</fullName>
    </recommendedName>
</protein>
<evidence type="ECO:0000256" key="1">
    <source>
        <dbReference type="SAM" id="SignalP"/>
    </source>
</evidence>
<dbReference type="AlphaFoldDB" id="A0ABD3R3I4"/>
<sequence>MKRHSSPPLLVTILLLALVPHGRIRGLAGGYFVFDTGPSFFSGLNPDRARKNSNPLRTILDVIDEGVDCVPYSTFGLVFPEGDLVHAPNFGKIGGAIHEISGDEGARQWSNLMDKMMPLAKAVDAMPTMALRGDVGLAITGGMFLPNFAKLNPLENLKLTRPFSDVIRSAGVSDAFVRNWLDVLCFCLSGVPSDGTITAEMALMMGEFYDEDAVMDCPVGGARSIVNALVRGIEKGGRGKVAVRSHVSEICIDNGRAVGVRLRRDPNGSMIRARMGVISNLSIWDLLNSGIVDVDAFPSSFVEKRANTPACPSFMHLHVGFRMTREELSALQAHYIYVDDWERSVTDEENCALISIPSVHDTTLAPDGYAVLHVYTPATERYDRWDGVKRNTPEYDRLKEERSAFLWRVLEKVVPDIRTRAVHRQVGTPLTHQRYLNRHRGTYGPAIYAGDGSFPFPNTPVKNLLVCGDSCFPGIGVPAVSGSGVIAANTISLNTIGGQLEVLRKIKVQS</sequence>
<dbReference type="InterPro" id="IPR045892">
    <property type="entry name" value="CrtISO-like"/>
</dbReference>
<gene>
    <name evidence="3" type="ORF">ACHAXA_000965</name>
</gene>
<feature type="signal peptide" evidence="1">
    <location>
        <begin position="1"/>
        <end position="24"/>
    </location>
</feature>
<dbReference type="Proteomes" id="UP001530377">
    <property type="component" value="Unassembled WGS sequence"/>
</dbReference>
<proteinExistence type="predicted"/>
<feature type="chain" id="PRO_5044786148" description="Amine oxidase domain-containing protein" evidence="1">
    <location>
        <begin position="25"/>
        <end position="510"/>
    </location>
</feature>
<organism evidence="3 4">
    <name type="scientific">Cyclostephanos tholiformis</name>
    <dbReference type="NCBI Taxonomy" id="382380"/>
    <lineage>
        <taxon>Eukaryota</taxon>
        <taxon>Sar</taxon>
        <taxon>Stramenopiles</taxon>
        <taxon>Ochrophyta</taxon>
        <taxon>Bacillariophyta</taxon>
        <taxon>Coscinodiscophyceae</taxon>
        <taxon>Thalassiosirophycidae</taxon>
        <taxon>Stephanodiscales</taxon>
        <taxon>Stephanodiscaceae</taxon>
        <taxon>Cyclostephanos</taxon>
    </lineage>
</organism>
<dbReference type="PANTHER" id="PTHR46313:SF3">
    <property type="entry name" value="PROLYCOPENE ISOMERASE, CHLOROPLASTIC"/>
    <property type="match status" value="1"/>
</dbReference>
<dbReference type="SUPFAM" id="SSF51905">
    <property type="entry name" value="FAD/NAD(P)-binding domain"/>
    <property type="match status" value="1"/>
</dbReference>
<dbReference type="Pfam" id="PF01593">
    <property type="entry name" value="Amino_oxidase"/>
    <property type="match status" value="1"/>
</dbReference>
<feature type="domain" description="Amine oxidase" evidence="2">
    <location>
        <begin position="216"/>
        <end position="491"/>
    </location>
</feature>
<dbReference type="PANTHER" id="PTHR46313">
    <property type="match status" value="1"/>
</dbReference>
<dbReference type="Gene3D" id="3.50.50.60">
    <property type="entry name" value="FAD/NAD(P)-binding domain"/>
    <property type="match status" value="1"/>
</dbReference>
<evidence type="ECO:0000313" key="4">
    <source>
        <dbReference type="Proteomes" id="UP001530377"/>
    </source>
</evidence>
<comment type="caution">
    <text evidence="3">The sequence shown here is derived from an EMBL/GenBank/DDBJ whole genome shotgun (WGS) entry which is preliminary data.</text>
</comment>
<dbReference type="InterPro" id="IPR036188">
    <property type="entry name" value="FAD/NAD-bd_sf"/>
</dbReference>
<evidence type="ECO:0000259" key="2">
    <source>
        <dbReference type="Pfam" id="PF01593"/>
    </source>
</evidence>
<accession>A0ABD3R3I4</accession>
<dbReference type="InterPro" id="IPR002937">
    <property type="entry name" value="Amino_oxidase"/>
</dbReference>
<dbReference type="EMBL" id="JALLPB020000881">
    <property type="protein sequence ID" value="KAL3806146.1"/>
    <property type="molecule type" value="Genomic_DNA"/>
</dbReference>
<dbReference type="Gene3D" id="3.90.660.50">
    <property type="match status" value="1"/>
</dbReference>